<dbReference type="Proteomes" id="UP000811282">
    <property type="component" value="Unassembled WGS sequence"/>
</dbReference>
<dbReference type="Pfam" id="PF00364">
    <property type="entry name" value="Biotin_lipoyl"/>
    <property type="match status" value="1"/>
</dbReference>
<evidence type="ECO:0000259" key="14">
    <source>
        <dbReference type="PROSITE" id="PS51826"/>
    </source>
</evidence>
<dbReference type="PANTHER" id="PTHR43416:SF5">
    <property type="entry name" value="DIHYDROLIPOYLLYSINE-RESIDUE SUCCINYLTRANSFERASE COMPONENT OF 2-OXOGLUTARATE DEHYDROGENASE COMPLEX, MITOCHONDRIAL"/>
    <property type="match status" value="1"/>
</dbReference>
<evidence type="ECO:0000256" key="10">
    <source>
        <dbReference type="ARBA" id="ARBA00052761"/>
    </source>
</evidence>
<dbReference type="Gene3D" id="4.10.320.10">
    <property type="entry name" value="E3-binding domain"/>
    <property type="match status" value="1"/>
</dbReference>
<evidence type="ECO:0000256" key="3">
    <source>
        <dbReference type="ARBA" id="ARBA00007317"/>
    </source>
</evidence>
<evidence type="ECO:0000256" key="6">
    <source>
        <dbReference type="ARBA" id="ARBA00022532"/>
    </source>
</evidence>
<feature type="compositionally biased region" description="Polar residues" evidence="12">
    <location>
        <begin position="82"/>
        <end position="100"/>
    </location>
</feature>
<dbReference type="NCBIfam" id="TIGR01347">
    <property type="entry name" value="sucB"/>
    <property type="match status" value="1"/>
</dbReference>
<evidence type="ECO:0000256" key="9">
    <source>
        <dbReference type="ARBA" id="ARBA00023315"/>
    </source>
</evidence>
<evidence type="ECO:0000256" key="4">
    <source>
        <dbReference type="ARBA" id="ARBA00012945"/>
    </source>
</evidence>
<evidence type="ECO:0000256" key="12">
    <source>
        <dbReference type="SAM" id="MobiDB-lite"/>
    </source>
</evidence>
<dbReference type="CDD" id="cd06849">
    <property type="entry name" value="lipoyl_domain"/>
    <property type="match status" value="1"/>
</dbReference>
<name>A0ABS5Y9C0_9GAMM</name>
<dbReference type="Gene3D" id="2.40.50.100">
    <property type="match status" value="1"/>
</dbReference>
<dbReference type="PROSITE" id="PS00189">
    <property type="entry name" value="LIPOYL"/>
    <property type="match status" value="1"/>
</dbReference>
<keyword evidence="9 11" id="KW-0012">Acyltransferase</keyword>
<dbReference type="PROSITE" id="PS50968">
    <property type="entry name" value="BIOTINYL_LIPOYL"/>
    <property type="match status" value="1"/>
</dbReference>
<proteinExistence type="inferred from homology"/>
<dbReference type="GO" id="GO:0004149">
    <property type="term" value="F:dihydrolipoyllysine-residue succinyltransferase activity"/>
    <property type="evidence" value="ECO:0007669"/>
    <property type="project" value="UniProtKB-EC"/>
</dbReference>
<feature type="domain" description="Peripheral subunit-binding (PSBD)" evidence="14">
    <location>
        <begin position="113"/>
        <end position="150"/>
    </location>
</feature>
<comment type="caution">
    <text evidence="15">The sequence shown here is derived from an EMBL/GenBank/DDBJ whole genome shotgun (WGS) entry which is preliminary data.</text>
</comment>
<keyword evidence="7 11" id="KW-0808">Transferase</keyword>
<dbReference type="InterPro" id="IPR004167">
    <property type="entry name" value="PSBD"/>
</dbReference>
<feature type="domain" description="Lipoyl-binding" evidence="13">
    <location>
        <begin position="3"/>
        <end position="78"/>
    </location>
</feature>
<comment type="catalytic activity">
    <reaction evidence="10 11">
        <text>N(6)-[(R)-dihydrolipoyl]-L-lysyl-[protein] + succinyl-CoA = N(6)-[(R)-S(8)-succinyldihydrolipoyl]-L-lysyl-[protein] + CoA</text>
        <dbReference type="Rhea" id="RHEA:15213"/>
        <dbReference type="Rhea" id="RHEA-COMP:10475"/>
        <dbReference type="Rhea" id="RHEA-COMP:20092"/>
        <dbReference type="ChEBI" id="CHEBI:57287"/>
        <dbReference type="ChEBI" id="CHEBI:57292"/>
        <dbReference type="ChEBI" id="CHEBI:83100"/>
        <dbReference type="ChEBI" id="CHEBI:83120"/>
        <dbReference type="EC" id="2.3.1.61"/>
    </reaction>
</comment>
<dbReference type="EC" id="2.3.1.61" evidence="4 11"/>
<evidence type="ECO:0000256" key="5">
    <source>
        <dbReference type="ARBA" id="ARBA00019511"/>
    </source>
</evidence>
<evidence type="ECO:0000313" key="15">
    <source>
        <dbReference type="EMBL" id="MBT9431327.1"/>
    </source>
</evidence>
<dbReference type="InterPro" id="IPR023213">
    <property type="entry name" value="CAT-like_dom_sf"/>
</dbReference>
<dbReference type="NCBIfam" id="NF004309">
    <property type="entry name" value="PRK05704.1"/>
    <property type="match status" value="1"/>
</dbReference>
<dbReference type="PANTHER" id="PTHR43416">
    <property type="entry name" value="DIHYDROLIPOYLLYSINE-RESIDUE SUCCINYLTRANSFERASE COMPONENT OF 2-OXOGLUTARATE DEHYDROGENASE COMPLEX, MITOCHONDRIAL-RELATED"/>
    <property type="match status" value="1"/>
</dbReference>
<dbReference type="InterPro" id="IPR050537">
    <property type="entry name" value="2-oxoacid_dehydrogenase"/>
</dbReference>
<dbReference type="InterPro" id="IPR011053">
    <property type="entry name" value="Single_hybrid_motif"/>
</dbReference>
<dbReference type="SUPFAM" id="SSF47005">
    <property type="entry name" value="Peripheral subunit-binding domain of 2-oxo acid dehydrogenase complex"/>
    <property type="match status" value="1"/>
</dbReference>
<evidence type="ECO:0000259" key="13">
    <source>
        <dbReference type="PROSITE" id="PS50968"/>
    </source>
</evidence>
<dbReference type="Gene3D" id="3.30.559.10">
    <property type="entry name" value="Chloramphenicol acetyltransferase-like domain"/>
    <property type="match status" value="1"/>
</dbReference>
<organism evidence="15 16">
    <name type="scientific">Candidatus Sodalis endolongispinus</name>
    <dbReference type="NCBI Taxonomy" id="2812662"/>
    <lineage>
        <taxon>Bacteria</taxon>
        <taxon>Pseudomonadati</taxon>
        <taxon>Pseudomonadota</taxon>
        <taxon>Gammaproteobacteria</taxon>
        <taxon>Enterobacterales</taxon>
        <taxon>Bruguierivoracaceae</taxon>
        <taxon>Sodalis</taxon>
    </lineage>
</organism>
<dbReference type="SUPFAM" id="SSF51230">
    <property type="entry name" value="Single hybrid motif"/>
    <property type="match status" value="1"/>
</dbReference>
<dbReference type="InterPro" id="IPR001078">
    <property type="entry name" value="2-oxoacid_DH_actylTfrase"/>
</dbReference>
<protein>
    <recommendedName>
        <fullName evidence="5 11">Dihydrolipoyllysine-residue succinyltransferase component of 2-oxoglutarate dehydrogenase complex</fullName>
        <ecNumber evidence="4 11">2.3.1.61</ecNumber>
    </recommendedName>
    <alternativeName>
        <fullName evidence="11">2-oxoglutarate dehydrogenase complex component E2</fullName>
    </alternativeName>
</protein>
<dbReference type="EMBL" id="JAFJYC010000001">
    <property type="protein sequence ID" value="MBT9431327.1"/>
    <property type="molecule type" value="Genomic_DNA"/>
</dbReference>
<feature type="region of interest" description="Disordered" evidence="12">
    <location>
        <begin position="153"/>
        <end position="174"/>
    </location>
</feature>
<dbReference type="InterPro" id="IPR036625">
    <property type="entry name" value="E3-bd_dom_sf"/>
</dbReference>
<evidence type="ECO:0000256" key="7">
    <source>
        <dbReference type="ARBA" id="ARBA00022679"/>
    </source>
</evidence>
<evidence type="ECO:0000256" key="1">
    <source>
        <dbReference type="ARBA" id="ARBA00004052"/>
    </source>
</evidence>
<gene>
    <name evidence="15" type="primary">odhB</name>
    <name evidence="15" type="ORF">JZM24_02660</name>
</gene>
<dbReference type="PROSITE" id="PS51826">
    <property type="entry name" value="PSBD"/>
    <property type="match status" value="1"/>
</dbReference>
<dbReference type="RefSeq" id="WP_215668467.1">
    <property type="nucleotide sequence ID" value="NZ_JAFJYC010000001.1"/>
</dbReference>
<evidence type="ECO:0000256" key="2">
    <source>
        <dbReference type="ARBA" id="ARBA00005145"/>
    </source>
</evidence>
<keyword evidence="16" id="KW-1185">Reference proteome</keyword>
<sequence length="406" mass="44094">MSSVDILVPDLPESVADATVATWHKKPGDSVQRDEVLVEIETDKVVLEVPAPEAGVLEALLEDEGATVTARQVLGRLRPGDSTGQATTEKSQSQESTPAQRHTAGLEEGSNDALSPAIRRLIAEHNLNPEAIKGSGVGGRLTREDVEKHIAGRQNAAQATAATQEDAPAPALGNRSEKRVPMTRLRKRVAERLLEAKNSTAMLATFNEVNMQPVMDLRKHYGDAFEKRHGIRLGFMSFYIKAVLEALKRFPEVNASIDGEDVVYHNYFDVSIAVSTPRGLVTPVLKDIDALGMADIEKKIKELAVKGRDGKLKVEELTGGNFTITNGGVFGSLMSTPIINPPQSAILGMHAIKDRPMAVGGQVVILPMMYLALSYDHRIIDGKESVSFLVTVKEMLEDPTRLLLDV</sequence>
<dbReference type="SUPFAM" id="SSF52777">
    <property type="entry name" value="CoA-dependent acyltransferases"/>
    <property type="match status" value="1"/>
</dbReference>
<feature type="region of interest" description="Disordered" evidence="12">
    <location>
        <begin position="75"/>
        <end position="113"/>
    </location>
</feature>
<keyword evidence="6 11" id="KW-0816">Tricarboxylic acid cycle</keyword>
<evidence type="ECO:0000256" key="11">
    <source>
        <dbReference type="RuleBase" id="RU361138"/>
    </source>
</evidence>
<feature type="compositionally biased region" description="Low complexity" evidence="12">
    <location>
        <begin position="156"/>
        <end position="171"/>
    </location>
</feature>
<comment type="function">
    <text evidence="1 11">E2 component of the 2-oxoglutarate dehydrogenase (OGDH) complex which catalyzes the second step in the conversion of 2-oxoglutarate to succinyl-CoA and CO(2).</text>
</comment>
<accession>A0ABS5Y9C0</accession>
<evidence type="ECO:0000313" key="16">
    <source>
        <dbReference type="Proteomes" id="UP000811282"/>
    </source>
</evidence>
<keyword evidence="8 11" id="KW-0450">Lipoyl</keyword>
<comment type="cofactor">
    <cofactor evidence="11">
        <name>(R)-lipoate</name>
        <dbReference type="ChEBI" id="CHEBI:83088"/>
    </cofactor>
    <text evidence="11">Binds 1 lipoyl cofactor covalently.</text>
</comment>
<reference evidence="15 16" key="1">
    <citation type="journal article" date="2021" name="Genome Biol. Evol.">
        <title>The evolution of interdependence in a four-way mealybug symbiosis.</title>
        <authorList>
            <person name="Garber A.I."/>
            <person name="Kupper M."/>
            <person name="Laetsch D.R."/>
            <person name="Weldon S.R."/>
            <person name="Ladinsky M.S."/>
            <person name="Bjorkman P.J."/>
            <person name="McCutcheon J.P."/>
        </authorList>
    </citation>
    <scope>NUCLEOTIDE SEQUENCE [LARGE SCALE GENOMIC DNA]</scope>
    <source>
        <strain evidence="15">SOD</strain>
    </source>
</reference>
<dbReference type="InterPro" id="IPR006255">
    <property type="entry name" value="SucB"/>
</dbReference>
<dbReference type="Pfam" id="PF00198">
    <property type="entry name" value="2-oxoacid_dh"/>
    <property type="match status" value="1"/>
</dbReference>
<dbReference type="InterPro" id="IPR003016">
    <property type="entry name" value="2-oxoA_DH_lipoyl-BS"/>
</dbReference>
<dbReference type="Pfam" id="PF02817">
    <property type="entry name" value="E3_binding"/>
    <property type="match status" value="1"/>
</dbReference>
<evidence type="ECO:0000256" key="8">
    <source>
        <dbReference type="ARBA" id="ARBA00022823"/>
    </source>
</evidence>
<dbReference type="InterPro" id="IPR000089">
    <property type="entry name" value="Biotin_lipoyl"/>
</dbReference>
<comment type="pathway">
    <text evidence="2 11">Amino-acid degradation; L-lysine degradation via saccharopine pathway; glutaryl-CoA from L-lysine: step 6/6.</text>
</comment>
<comment type="similarity">
    <text evidence="3 11">Belongs to the 2-oxoacid dehydrogenase family.</text>
</comment>